<proteinExistence type="predicted"/>
<organism evidence="1 2">
    <name type="scientific">[Mycobacterium] wendilense</name>
    <dbReference type="NCBI Taxonomy" id="3064284"/>
    <lineage>
        <taxon>Bacteria</taxon>
        <taxon>Bacillati</taxon>
        <taxon>Actinomycetota</taxon>
        <taxon>Actinomycetes</taxon>
        <taxon>Mycobacteriales</taxon>
        <taxon>Mycobacteriaceae</taxon>
        <taxon>Mycolicibacter</taxon>
    </lineage>
</organism>
<dbReference type="RefSeq" id="WP_316512092.1">
    <property type="nucleotide sequence ID" value="NZ_OY726395.1"/>
</dbReference>
<evidence type="ECO:0000313" key="2">
    <source>
        <dbReference type="Proteomes" id="UP001190466"/>
    </source>
</evidence>
<evidence type="ECO:0000313" key="1">
    <source>
        <dbReference type="EMBL" id="CAJ1586038.1"/>
    </source>
</evidence>
<reference evidence="1 2" key="1">
    <citation type="submission" date="2023-08" db="EMBL/GenBank/DDBJ databases">
        <authorList>
            <person name="Folkvardsen B D."/>
            <person name="Norman A."/>
        </authorList>
    </citation>
    <scope>NUCLEOTIDE SEQUENCE [LARGE SCALE GENOMIC DNA]</scope>
    <source>
        <strain evidence="1 2">Mu0050</strain>
    </source>
</reference>
<gene>
    <name evidence="1" type="ORF">MU0050_004053</name>
</gene>
<keyword evidence="2" id="KW-1185">Reference proteome</keyword>
<protein>
    <submittedName>
        <fullName evidence="1">Uncharacterized protein</fullName>
    </submittedName>
</protein>
<accession>A0ABN9P381</accession>
<sequence length="102" mass="10254">MILTNGQGLASTVDATAVLVIRAPQREVTLTCGGAEMVAGKVGTGDGSSVSESHCGVTELGKRYVDDETGLELLCTKPGIGALAVDGRALTIKAAKPLPASD</sequence>
<dbReference type="Proteomes" id="UP001190466">
    <property type="component" value="Chromosome"/>
</dbReference>
<name>A0ABN9P381_9MYCO</name>
<dbReference type="EMBL" id="OY726395">
    <property type="protein sequence ID" value="CAJ1586038.1"/>
    <property type="molecule type" value="Genomic_DNA"/>
</dbReference>